<keyword evidence="3" id="KW-1185">Reference proteome</keyword>
<dbReference type="Proteomes" id="UP000320550">
    <property type="component" value="Segment"/>
</dbReference>
<name>A0A4Y6EPF8_9CAUD</name>
<sequence length="133" mass="15074">MAHLLRRGARVMCDWDPIDSLIYLGKASPLDWVSELIQERFGDETENEDVADVLAGIDSARSMIRAEVKRHYDGRTAYSTGVPFMRMYREPGVEPRPDGVDEIVMHEMWVSMRPDGHPREPLGGGVWADESSQ</sequence>
<dbReference type="EMBL" id="MK977710">
    <property type="protein sequence ID" value="QDF20007.1"/>
    <property type="molecule type" value="Genomic_DNA"/>
</dbReference>
<gene>
    <name evidence="2" type="primary">33</name>
    <name evidence="2" type="ORF">SEA_STILES_33</name>
</gene>
<organism evidence="2 3">
    <name type="scientific">Corynebacterium phage Stiles</name>
    <dbReference type="NCBI Taxonomy" id="2588504"/>
    <lineage>
        <taxon>Viruses</taxon>
        <taxon>Duplodnaviria</taxon>
        <taxon>Heunggongvirae</taxon>
        <taxon>Uroviricota</taxon>
        <taxon>Caudoviricetes</taxon>
        <taxon>Samwavirus</taxon>
        <taxon>Samwavirus stiles</taxon>
    </lineage>
</organism>
<accession>A0A4Y6EPF8</accession>
<dbReference type="GeneID" id="55619366"/>
<evidence type="ECO:0000256" key="1">
    <source>
        <dbReference type="SAM" id="MobiDB-lite"/>
    </source>
</evidence>
<evidence type="ECO:0000313" key="2">
    <source>
        <dbReference type="EMBL" id="QDF20007.1"/>
    </source>
</evidence>
<feature type="region of interest" description="Disordered" evidence="1">
    <location>
        <begin position="114"/>
        <end position="133"/>
    </location>
</feature>
<protein>
    <submittedName>
        <fullName evidence="2">Uncharacterized protein</fullName>
    </submittedName>
</protein>
<reference evidence="2 3" key="1">
    <citation type="submission" date="2019-05" db="EMBL/GenBank/DDBJ databases">
        <authorList>
            <person name="Albert R.M."/>
            <person name="Nur A.I."/>
            <person name="Ayala A."/>
            <person name="Bradley M.S."/>
            <person name="Burch R.E."/>
            <person name="Chen M."/>
            <person name="Dulaney A."/>
            <person name="Kakulamarri P.S."/>
            <person name="Kelly K.U."/>
            <person name="Maynor S.D."/>
            <person name="Perritt S.E."/>
            <person name="Praveen H."/>
            <person name="Slemons D.M."/>
            <person name="Snidow C.R."/>
            <person name="Thalluri S."/>
            <person name="Vyawahare A.K."/>
            <person name="Williams M.R."/>
            <person name="Monti D.L."/>
            <person name="Garlena R.A."/>
            <person name="Russell D.A."/>
            <person name="Pope W.H."/>
            <person name="Jacobs-Sera D."/>
            <person name="Hatfull G.F."/>
        </authorList>
    </citation>
    <scope>NUCLEOTIDE SEQUENCE [LARGE SCALE GENOMIC DNA]</scope>
</reference>
<dbReference type="KEGG" id="vg:55619366"/>
<evidence type="ECO:0000313" key="3">
    <source>
        <dbReference type="Proteomes" id="UP000320550"/>
    </source>
</evidence>
<proteinExistence type="predicted"/>
<dbReference type="RefSeq" id="YP_009848958.1">
    <property type="nucleotide sequence ID" value="NC_048789.1"/>
</dbReference>